<dbReference type="AlphaFoldDB" id="A0A317DU55"/>
<dbReference type="InterPro" id="IPR000700">
    <property type="entry name" value="PAS-assoc_C"/>
</dbReference>
<dbReference type="InterPro" id="IPR037522">
    <property type="entry name" value="HD_GYP_dom"/>
</dbReference>
<evidence type="ECO:0000313" key="4">
    <source>
        <dbReference type="Proteomes" id="UP000245461"/>
    </source>
</evidence>
<proteinExistence type="predicted"/>
<dbReference type="OrthoDB" id="9176789at2"/>
<dbReference type="Gene3D" id="1.10.3210.10">
    <property type="entry name" value="Hypothetical protein af1432"/>
    <property type="match status" value="1"/>
</dbReference>
<organism evidence="3 4">
    <name type="scientific">Zavarzinia aquatilis</name>
    <dbReference type="NCBI Taxonomy" id="2211142"/>
    <lineage>
        <taxon>Bacteria</taxon>
        <taxon>Pseudomonadati</taxon>
        <taxon>Pseudomonadota</taxon>
        <taxon>Alphaproteobacteria</taxon>
        <taxon>Rhodospirillales</taxon>
        <taxon>Zavarziniaceae</taxon>
        <taxon>Zavarzinia</taxon>
    </lineage>
</organism>
<dbReference type="Pfam" id="PF08448">
    <property type="entry name" value="PAS_4"/>
    <property type="match status" value="1"/>
</dbReference>
<dbReference type="InterPro" id="IPR013656">
    <property type="entry name" value="PAS_4"/>
</dbReference>
<dbReference type="InterPro" id="IPR000014">
    <property type="entry name" value="PAS"/>
</dbReference>
<evidence type="ECO:0000313" key="3">
    <source>
        <dbReference type="EMBL" id="PWR18209.1"/>
    </source>
</evidence>
<protein>
    <recommendedName>
        <fullName evidence="5">PAS domain S-box protein</fullName>
    </recommendedName>
</protein>
<evidence type="ECO:0000259" key="1">
    <source>
        <dbReference type="PROSITE" id="PS50113"/>
    </source>
</evidence>
<dbReference type="Proteomes" id="UP000245461">
    <property type="component" value="Unassembled WGS sequence"/>
</dbReference>
<comment type="caution">
    <text evidence="3">The sequence shown here is derived from an EMBL/GenBank/DDBJ whole genome shotgun (WGS) entry which is preliminary data.</text>
</comment>
<feature type="domain" description="PAC" evidence="1">
    <location>
        <begin position="78"/>
        <end position="126"/>
    </location>
</feature>
<dbReference type="SUPFAM" id="SSF55785">
    <property type="entry name" value="PYP-like sensor domain (PAS domain)"/>
    <property type="match status" value="1"/>
</dbReference>
<feature type="domain" description="HD-GYP" evidence="2">
    <location>
        <begin position="131"/>
        <end position="326"/>
    </location>
</feature>
<dbReference type="Gene3D" id="3.30.450.20">
    <property type="entry name" value="PAS domain"/>
    <property type="match status" value="1"/>
</dbReference>
<sequence length="330" mass="37090">MIDLEELALNHGLVSTQVEFTLKFALDGSILDANQAYARRSGYPLRELSQMNLADLKLLEPGDDVRALFTRIRAAGRTTYETRHRTRAGQIWPAEVTAVYDDAGDYVLAFLRDITERKEAERHLAEKSADLRQALEQTIDALASALVYRDLSSGGHAHRVRDLAGRIGERMGLRPDRLEGLRLAATVHNIGQIQTPAEILNRPRVLGREEMDLIRLHPAAGHAILRDIRFPWPIADITLQHHENFDGSGYPAGLSGDAILLDARIIRVADSVAAMMAHRPFRRAHDRDYAIAELRRHAGDWYDPLVVVACLNLLIEERYEFPPIPKRPAS</sequence>
<gene>
    <name evidence="3" type="ORF">DKG74_19710</name>
</gene>
<dbReference type="Pfam" id="PF13487">
    <property type="entry name" value="HD_5"/>
    <property type="match status" value="1"/>
</dbReference>
<evidence type="ECO:0008006" key="5">
    <source>
        <dbReference type="Google" id="ProtNLM"/>
    </source>
</evidence>
<dbReference type="PANTHER" id="PTHR45228:SF4">
    <property type="entry name" value="LIPOPROTEIN"/>
    <property type="match status" value="1"/>
</dbReference>
<evidence type="ECO:0000259" key="2">
    <source>
        <dbReference type="PROSITE" id="PS51832"/>
    </source>
</evidence>
<dbReference type="SUPFAM" id="SSF109604">
    <property type="entry name" value="HD-domain/PDEase-like"/>
    <property type="match status" value="1"/>
</dbReference>
<keyword evidence="4" id="KW-1185">Reference proteome</keyword>
<dbReference type="PROSITE" id="PS51832">
    <property type="entry name" value="HD_GYP"/>
    <property type="match status" value="1"/>
</dbReference>
<dbReference type="InterPro" id="IPR003607">
    <property type="entry name" value="HD/PDEase_dom"/>
</dbReference>
<dbReference type="InterPro" id="IPR035965">
    <property type="entry name" value="PAS-like_dom_sf"/>
</dbReference>
<name>A0A317DU55_9PROT</name>
<dbReference type="GO" id="GO:0008081">
    <property type="term" value="F:phosphoric diester hydrolase activity"/>
    <property type="evidence" value="ECO:0007669"/>
    <property type="project" value="UniProtKB-ARBA"/>
</dbReference>
<reference evidence="3 4" key="1">
    <citation type="submission" date="2018-05" db="EMBL/GenBank/DDBJ databases">
        <title>Zavarzinia sp. HR-AS.</title>
        <authorList>
            <person name="Lee Y."/>
            <person name="Jeon C.O."/>
        </authorList>
    </citation>
    <scope>NUCLEOTIDE SEQUENCE [LARGE SCALE GENOMIC DNA]</scope>
    <source>
        <strain evidence="3 4">HR-AS</strain>
    </source>
</reference>
<dbReference type="CDD" id="cd00130">
    <property type="entry name" value="PAS"/>
    <property type="match status" value="1"/>
</dbReference>
<dbReference type="NCBIfam" id="TIGR00229">
    <property type="entry name" value="sensory_box"/>
    <property type="match status" value="1"/>
</dbReference>
<accession>A0A317DU55</accession>
<dbReference type="EMBL" id="QGLE01000016">
    <property type="protein sequence ID" value="PWR18209.1"/>
    <property type="molecule type" value="Genomic_DNA"/>
</dbReference>
<dbReference type="PROSITE" id="PS50113">
    <property type="entry name" value="PAC"/>
    <property type="match status" value="1"/>
</dbReference>
<dbReference type="CDD" id="cd00077">
    <property type="entry name" value="HDc"/>
    <property type="match status" value="1"/>
</dbReference>
<dbReference type="InterPro" id="IPR052020">
    <property type="entry name" value="Cyclic_di-GMP/3'3'-cGAMP_PDE"/>
</dbReference>
<dbReference type="PANTHER" id="PTHR45228">
    <property type="entry name" value="CYCLIC DI-GMP PHOSPHODIESTERASE TM_0186-RELATED"/>
    <property type="match status" value="1"/>
</dbReference>